<evidence type="ECO:0000313" key="1">
    <source>
        <dbReference type="EMBL" id="SCM76832.1"/>
    </source>
</evidence>
<accession>A0A212LGZ9</accession>
<protein>
    <submittedName>
        <fullName evidence="1">Uncharacterized protein</fullName>
    </submittedName>
</protein>
<dbReference type="EMBL" id="FMJD01000008">
    <property type="protein sequence ID" value="SCM76832.1"/>
    <property type="molecule type" value="Genomic_DNA"/>
</dbReference>
<proteinExistence type="predicted"/>
<reference evidence="1" key="1">
    <citation type="submission" date="2016-08" db="EMBL/GenBank/DDBJ databases">
        <authorList>
            <person name="Seilhamer J.J."/>
        </authorList>
    </citation>
    <scope>NUCLEOTIDE SEQUENCE</scope>
    <source>
        <strain evidence="1">86</strain>
    </source>
</reference>
<name>A0A212LGZ9_9HYPH</name>
<sequence length="31" mass="3564">MKERDDTFFNTVNDGVGKFRDSIAVQILIAY</sequence>
<dbReference type="AlphaFoldDB" id="A0A212LGZ9"/>
<organism evidence="1">
    <name type="scientific">uncultured Pleomorphomonas sp</name>
    <dbReference type="NCBI Taxonomy" id="442121"/>
    <lineage>
        <taxon>Bacteria</taxon>
        <taxon>Pseudomonadati</taxon>
        <taxon>Pseudomonadota</taxon>
        <taxon>Alphaproteobacteria</taxon>
        <taxon>Hyphomicrobiales</taxon>
        <taxon>Pleomorphomonadaceae</taxon>
        <taxon>Pleomorphomonas</taxon>
        <taxon>environmental samples</taxon>
    </lineage>
</organism>
<gene>
    <name evidence="1" type="ORF">KL86PLE_40637</name>
</gene>